<evidence type="ECO:0000256" key="1">
    <source>
        <dbReference type="SAM" id="MobiDB-lite"/>
    </source>
</evidence>
<dbReference type="RefSeq" id="WP_183662513.1">
    <property type="nucleotide sequence ID" value="NZ_JACHXN010000009.1"/>
</dbReference>
<keyword evidence="3" id="KW-1185">Reference proteome</keyword>
<comment type="caution">
    <text evidence="2">The sequence shown here is derived from an EMBL/GenBank/DDBJ whole genome shotgun (WGS) entry which is preliminary data.</text>
</comment>
<name>A0A839UCW6_9HYPH</name>
<gene>
    <name evidence="2" type="ORF">FHS21_003138</name>
</gene>
<evidence type="ECO:0000313" key="3">
    <source>
        <dbReference type="Proteomes" id="UP000554520"/>
    </source>
</evidence>
<organism evidence="2 3">
    <name type="scientific">Phyllobacterium trifolii</name>
    <dbReference type="NCBI Taxonomy" id="300193"/>
    <lineage>
        <taxon>Bacteria</taxon>
        <taxon>Pseudomonadati</taxon>
        <taxon>Pseudomonadota</taxon>
        <taxon>Alphaproteobacteria</taxon>
        <taxon>Hyphomicrobiales</taxon>
        <taxon>Phyllobacteriaceae</taxon>
        <taxon>Phyllobacterium</taxon>
    </lineage>
</organism>
<sequence length="128" mass="14382">MKPQKQPFAVEIKLSRRKQKSTVQSIWSDIDLRAYQSTESDPESSTNKPETSATPITDEVEVNDMIEDLNREPITPSSVGIVTSSGLRYVQVYNNAAQHALIGPFRTLELAQGEAAKWMARFQLESQQ</sequence>
<proteinExistence type="predicted"/>
<feature type="compositionally biased region" description="Polar residues" evidence="1">
    <location>
        <begin position="35"/>
        <end position="55"/>
    </location>
</feature>
<accession>A0A839UCW6</accession>
<dbReference type="Proteomes" id="UP000554520">
    <property type="component" value="Unassembled WGS sequence"/>
</dbReference>
<dbReference type="AlphaFoldDB" id="A0A839UCW6"/>
<protein>
    <submittedName>
        <fullName evidence="2">Uncharacterized protein</fullName>
    </submittedName>
</protein>
<dbReference type="EMBL" id="JACHXN010000009">
    <property type="protein sequence ID" value="MBB3146722.1"/>
    <property type="molecule type" value="Genomic_DNA"/>
</dbReference>
<feature type="region of interest" description="Disordered" evidence="1">
    <location>
        <begin position="34"/>
        <end position="59"/>
    </location>
</feature>
<evidence type="ECO:0000313" key="2">
    <source>
        <dbReference type="EMBL" id="MBB3146722.1"/>
    </source>
</evidence>
<reference evidence="2 3" key="1">
    <citation type="submission" date="2020-08" db="EMBL/GenBank/DDBJ databases">
        <title>Genomic Encyclopedia of Type Strains, Phase III (KMG-III): the genomes of soil and plant-associated and newly described type strains.</title>
        <authorList>
            <person name="Whitman W."/>
        </authorList>
    </citation>
    <scope>NUCLEOTIDE SEQUENCE [LARGE SCALE GENOMIC DNA]</scope>
    <source>
        <strain evidence="2 3">CECT 7015</strain>
    </source>
</reference>